<dbReference type="InterPro" id="IPR010730">
    <property type="entry name" value="HET"/>
</dbReference>
<evidence type="ECO:0000259" key="1">
    <source>
        <dbReference type="Pfam" id="PF06985"/>
    </source>
</evidence>
<dbReference type="PANTHER" id="PTHR10622:SF12">
    <property type="entry name" value="HET DOMAIN-CONTAINING PROTEIN"/>
    <property type="match status" value="1"/>
</dbReference>
<evidence type="ECO:0000259" key="2">
    <source>
        <dbReference type="Pfam" id="PF26640"/>
    </source>
</evidence>
<sequence length="329" mass="38160">MWLINTETLKLESVVNPETVEYAILSHTWEEEEVSFQEFQDLRSARTKKGFSKIKKTCRLAKKHGYQYAWVDTCCIDKSSSAELSEAINSMFRWYKGAKRCYAYLSDYRQTTIDSDFANCRWFTRGWTLQELIAPASLTFYNRYCDALGSKTEHSGMISRITKIHEPALLGQRDINTFQVVYRMSWAAGRKTTRPEDIAYCLFGIFDINLPMLYGEGTKAFLRLQEEICQRVHDLTLFAWRTDTDEEHRGIFARSPEEFAYVSYGRLFHTSSSGDVRVSNRGVIFNDMELKVVRGQGLFMPLDILAENPDSRTFDRGGDFSREDVGRLR</sequence>
<dbReference type="Pfam" id="PF26640">
    <property type="entry name" value="DUF8212"/>
    <property type="match status" value="1"/>
</dbReference>
<name>A0A428T7U3_9HYPO</name>
<dbReference type="Proteomes" id="UP000288429">
    <property type="component" value="Unassembled WGS sequence"/>
</dbReference>
<reference evidence="3 4" key="1">
    <citation type="submission" date="2017-06" db="EMBL/GenBank/DDBJ databases">
        <title>Cmopartive genomic analysis of Ambrosia Fusariam Clade fungi.</title>
        <authorList>
            <person name="Stajich J.E."/>
            <person name="Carrillo J."/>
            <person name="Kijimoto T."/>
            <person name="Eskalen A."/>
            <person name="O'Donnell K."/>
            <person name="Kasson M."/>
        </authorList>
    </citation>
    <scope>NUCLEOTIDE SEQUENCE [LARGE SCALE GENOMIC DNA]</scope>
    <source>
        <strain evidence="3 4">NRRL 20438</strain>
    </source>
</reference>
<evidence type="ECO:0000313" key="4">
    <source>
        <dbReference type="Proteomes" id="UP000288429"/>
    </source>
</evidence>
<dbReference type="PANTHER" id="PTHR10622">
    <property type="entry name" value="HET DOMAIN-CONTAINING PROTEIN"/>
    <property type="match status" value="1"/>
</dbReference>
<protein>
    <submittedName>
        <fullName evidence="3">Uncharacterized protein</fullName>
    </submittedName>
</protein>
<dbReference type="AlphaFoldDB" id="A0A428T7U3"/>
<feature type="domain" description="DUF8212" evidence="2">
    <location>
        <begin position="219"/>
        <end position="242"/>
    </location>
</feature>
<accession>A0A428T7U3</accession>
<organism evidence="3 4">
    <name type="scientific">Fusarium ambrosium</name>
    <dbReference type="NCBI Taxonomy" id="131363"/>
    <lineage>
        <taxon>Eukaryota</taxon>
        <taxon>Fungi</taxon>
        <taxon>Dikarya</taxon>
        <taxon>Ascomycota</taxon>
        <taxon>Pezizomycotina</taxon>
        <taxon>Sordariomycetes</taxon>
        <taxon>Hypocreomycetidae</taxon>
        <taxon>Hypocreales</taxon>
        <taxon>Nectriaceae</taxon>
        <taxon>Fusarium</taxon>
        <taxon>Fusarium solani species complex</taxon>
    </lineage>
</organism>
<keyword evidence="4" id="KW-1185">Reference proteome</keyword>
<dbReference type="EMBL" id="NIZV01000243">
    <property type="protein sequence ID" value="RSL98064.1"/>
    <property type="molecule type" value="Genomic_DNA"/>
</dbReference>
<dbReference type="InterPro" id="IPR058525">
    <property type="entry name" value="DUF8212"/>
</dbReference>
<feature type="domain" description="Heterokaryon incompatibility" evidence="1">
    <location>
        <begin position="22"/>
        <end position="112"/>
    </location>
</feature>
<proteinExistence type="predicted"/>
<comment type="caution">
    <text evidence="3">The sequence shown here is derived from an EMBL/GenBank/DDBJ whole genome shotgun (WGS) entry which is preliminary data.</text>
</comment>
<dbReference type="Pfam" id="PF06985">
    <property type="entry name" value="HET"/>
    <property type="match status" value="1"/>
</dbReference>
<evidence type="ECO:0000313" key="3">
    <source>
        <dbReference type="EMBL" id="RSL98064.1"/>
    </source>
</evidence>
<gene>
    <name evidence="3" type="ORF">CDV31_012759</name>
</gene>